<dbReference type="EC" id="2.5.1.18" evidence="5"/>
<evidence type="ECO:0000313" key="19">
    <source>
        <dbReference type="Proteomes" id="UP000198211"/>
    </source>
</evidence>
<dbReference type="FunFam" id="1.20.120.550:FF:000005">
    <property type="entry name" value="Inorganic phosphate transporter 1-6"/>
    <property type="match status" value="2"/>
</dbReference>
<comment type="subunit">
    <text evidence="14">Homotrimer; The trimer binds only one molecule of glutathione.</text>
</comment>
<evidence type="ECO:0000256" key="7">
    <source>
        <dbReference type="ARBA" id="ARBA00022692"/>
    </source>
</evidence>
<feature type="transmembrane region" description="Helical" evidence="17">
    <location>
        <begin position="247"/>
        <end position="268"/>
    </location>
</feature>
<feature type="transmembrane region" description="Helical" evidence="17">
    <location>
        <begin position="218"/>
        <end position="238"/>
    </location>
</feature>
<dbReference type="GO" id="GO:0005741">
    <property type="term" value="C:mitochondrial outer membrane"/>
    <property type="evidence" value="ECO:0007669"/>
    <property type="project" value="UniProtKB-SubCell"/>
</dbReference>
<proteinExistence type="inferred from homology"/>
<evidence type="ECO:0000256" key="16">
    <source>
        <dbReference type="ARBA" id="ARBA00049385"/>
    </source>
</evidence>
<dbReference type="PANTHER" id="PTHR10689">
    <property type="entry name" value="MICROSOMAL GLUTATHIONE S-TRANSFERASE 1"/>
    <property type="match status" value="1"/>
</dbReference>
<evidence type="ECO:0000256" key="14">
    <source>
        <dbReference type="ARBA" id="ARBA00038540"/>
    </source>
</evidence>
<feature type="transmembrane region" description="Helical" evidence="17">
    <location>
        <begin position="118"/>
        <end position="138"/>
    </location>
</feature>
<gene>
    <name evidence="18" type="ORF">PHMEG_00012752</name>
</gene>
<sequence length="269" mass="30218">MDPAAEKDEKILKAREVEHRWRRIVQNDLESIPLALVVFGIGVALEDRINPTVQIGAMATYTVLRCFHTIAYAKKLQPHRAWCWRIGVVAIVAGAVNAVVGVSIYPKQQPTMTGSTELKTYIVCSFILYLKFVIATGIQATKTFDAGCRPPEDKNLALAQGRREQNYGLLGDDNDPELLKAREIEHRWKRIIQNDLESIPLALLLFLGGVFAGGNKELFVICMAIYTFVRCFHTYAYANMVQPHRAWCWRIGVLMIVVNGVNSIVGVFN</sequence>
<comment type="caution">
    <text evidence="18">The sequence shown here is derived from an EMBL/GenBank/DDBJ whole genome shotgun (WGS) entry which is preliminary data.</text>
</comment>
<evidence type="ECO:0000256" key="10">
    <source>
        <dbReference type="ARBA" id="ARBA00022989"/>
    </source>
</evidence>
<dbReference type="PANTHER" id="PTHR10689:SF6">
    <property type="entry name" value="MICROSOMAL GLUTATHIONE S-TRANSFERASE 1"/>
    <property type="match status" value="1"/>
</dbReference>
<dbReference type="Gene3D" id="1.20.120.550">
    <property type="entry name" value="Membrane associated eicosanoid/glutathione metabolism-like domain"/>
    <property type="match status" value="2"/>
</dbReference>
<dbReference type="EMBL" id="NBNE01001479">
    <property type="protein sequence ID" value="OWZ13862.1"/>
    <property type="molecule type" value="Genomic_DNA"/>
</dbReference>
<dbReference type="Pfam" id="PF01124">
    <property type="entry name" value="MAPEG"/>
    <property type="match status" value="2"/>
</dbReference>
<reference evidence="19" key="1">
    <citation type="submission" date="2017-03" db="EMBL/GenBank/DDBJ databases">
        <title>Phytopthora megakarya and P. palmivora, two closely related causual agents of cacao black pod achieved similar genome size and gene model numbers by different mechanisms.</title>
        <authorList>
            <person name="Ali S."/>
            <person name="Shao J."/>
            <person name="Larry D.J."/>
            <person name="Kronmiller B."/>
            <person name="Shen D."/>
            <person name="Strem M.D."/>
            <person name="Melnick R.L."/>
            <person name="Guiltinan M.J."/>
            <person name="Tyler B.M."/>
            <person name="Meinhardt L.W."/>
            <person name="Bailey B.A."/>
        </authorList>
    </citation>
    <scope>NUCLEOTIDE SEQUENCE [LARGE SCALE GENOMIC DNA]</scope>
    <source>
        <strain evidence="19">zdho120</strain>
    </source>
</reference>
<comment type="catalytic activity">
    <reaction evidence="16">
        <text>RX + glutathione = an S-substituted glutathione + a halide anion + H(+)</text>
        <dbReference type="Rhea" id="RHEA:16437"/>
        <dbReference type="ChEBI" id="CHEBI:15378"/>
        <dbReference type="ChEBI" id="CHEBI:16042"/>
        <dbReference type="ChEBI" id="CHEBI:17792"/>
        <dbReference type="ChEBI" id="CHEBI:57925"/>
        <dbReference type="ChEBI" id="CHEBI:90779"/>
        <dbReference type="EC" id="2.5.1.18"/>
    </reaction>
    <physiologicalReaction direction="left-to-right" evidence="16">
        <dbReference type="Rhea" id="RHEA:16438"/>
    </physiologicalReaction>
</comment>
<evidence type="ECO:0000256" key="13">
    <source>
        <dbReference type="ARBA" id="ARBA00023136"/>
    </source>
</evidence>
<evidence type="ECO:0000256" key="12">
    <source>
        <dbReference type="ARBA" id="ARBA00023128"/>
    </source>
</evidence>
<evidence type="ECO:0000256" key="5">
    <source>
        <dbReference type="ARBA" id="ARBA00012452"/>
    </source>
</evidence>
<evidence type="ECO:0000256" key="9">
    <source>
        <dbReference type="ARBA" id="ARBA00022824"/>
    </source>
</evidence>
<name>A0A225W8G3_9STRA</name>
<evidence type="ECO:0000256" key="11">
    <source>
        <dbReference type="ARBA" id="ARBA00022990"/>
    </source>
</evidence>
<evidence type="ECO:0000256" key="15">
    <source>
        <dbReference type="ARBA" id="ARBA00039397"/>
    </source>
</evidence>
<dbReference type="InterPro" id="IPR023352">
    <property type="entry name" value="MAPEG-like_dom_sf"/>
</dbReference>
<accession>A0A225W8G3</accession>
<comment type="similarity">
    <text evidence="4">Belongs to the MAPEG family.</text>
</comment>
<evidence type="ECO:0000256" key="1">
    <source>
        <dbReference type="ARBA" id="ARBA00003701"/>
    </source>
</evidence>
<keyword evidence="9" id="KW-0256">Endoplasmic reticulum</keyword>
<dbReference type="GO" id="GO:0005789">
    <property type="term" value="C:endoplasmic reticulum membrane"/>
    <property type="evidence" value="ECO:0007669"/>
    <property type="project" value="UniProtKB-SubCell"/>
</dbReference>
<keyword evidence="12" id="KW-0496">Mitochondrion</keyword>
<dbReference type="SUPFAM" id="SSF161084">
    <property type="entry name" value="MAPEG domain-like"/>
    <property type="match status" value="2"/>
</dbReference>
<comment type="subcellular location">
    <subcellularLocation>
        <location evidence="3">Endoplasmic reticulum membrane</location>
        <topology evidence="3">Multi-pass membrane protein</topology>
    </subcellularLocation>
    <subcellularLocation>
        <location evidence="2">Mitochondrion outer membrane</location>
    </subcellularLocation>
</comment>
<keyword evidence="19" id="KW-1185">Reference proteome</keyword>
<evidence type="ECO:0000256" key="3">
    <source>
        <dbReference type="ARBA" id="ARBA00004477"/>
    </source>
</evidence>
<keyword evidence="11" id="KW-0007">Acetylation</keyword>
<protein>
    <recommendedName>
        <fullName evidence="15">Microsomal glutathione S-transferase 1</fullName>
        <ecNumber evidence="5">2.5.1.18</ecNumber>
    </recommendedName>
</protein>
<evidence type="ECO:0000256" key="6">
    <source>
        <dbReference type="ARBA" id="ARBA00022679"/>
    </source>
</evidence>
<keyword evidence="7 17" id="KW-0812">Transmembrane</keyword>
<organism evidence="18 19">
    <name type="scientific">Phytophthora megakarya</name>
    <dbReference type="NCBI Taxonomy" id="4795"/>
    <lineage>
        <taxon>Eukaryota</taxon>
        <taxon>Sar</taxon>
        <taxon>Stramenopiles</taxon>
        <taxon>Oomycota</taxon>
        <taxon>Peronosporomycetes</taxon>
        <taxon>Peronosporales</taxon>
        <taxon>Peronosporaceae</taxon>
        <taxon>Phytophthora</taxon>
    </lineage>
</organism>
<evidence type="ECO:0000256" key="8">
    <source>
        <dbReference type="ARBA" id="ARBA00022787"/>
    </source>
</evidence>
<dbReference type="GO" id="GO:0004364">
    <property type="term" value="F:glutathione transferase activity"/>
    <property type="evidence" value="ECO:0007669"/>
    <property type="project" value="UniProtKB-EC"/>
</dbReference>
<feature type="transmembrane region" description="Helical" evidence="17">
    <location>
        <begin position="196"/>
        <end position="212"/>
    </location>
</feature>
<keyword evidence="6" id="KW-0808">Transferase</keyword>
<dbReference type="Proteomes" id="UP000198211">
    <property type="component" value="Unassembled WGS sequence"/>
</dbReference>
<keyword evidence="13 17" id="KW-0472">Membrane</keyword>
<comment type="function">
    <text evidence="1">Conjugation of reduced glutathione to a wide number of exogenous and endogenous hydrophobic electrophiles.</text>
</comment>
<keyword evidence="8" id="KW-1000">Mitochondrion outer membrane</keyword>
<keyword evidence="10 17" id="KW-1133">Transmembrane helix</keyword>
<evidence type="ECO:0000313" key="18">
    <source>
        <dbReference type="EMBL" id="OWZ13862.1"/>
    </source>
</evidence>
<dbReference type="AlphaFoldDB" id="A0A225W8G3"/>
<evidence type="ECO:0000256" key="4">
    <source>
        <dbReference type="ARBA" id="ARBA00010459"/>
    </source>
</evidence>
<dbReference type="OrthoDB" id="193139at2759"/>
<evidence type="ECO:0000256" key="17">
    <source>
        <dbReference type="SAM" id="Phobius"/>
    </source>
</evidence>
<feature type="transmembrane region" description="Helical" evidence="17">
    <location>
        <begin position="82"/>
        <end position="106"/>
    </location>
</feature>
<dbReference type="InterPro" id="IPR040162">
    <property type="entry name" value="MGST1-like"/>
</dbReference>
<evidence type="ECO:0000256" key="2">
    <source>
        <dbReference type="ARBA" id="ARBA00004294"/>
    </source>
</evidence>
<dbReference type="InterPro" id="IPR001129">
    <property type="entry name" value="Membr-assoc_MAPEG"/>
</dbReference>